<protein>
    <submittedName>
        <fullName evidence="5">Putative transcriptional regulator</fullName>
    </submittedName>
</protein>
<evidence type="ECO:0000256" key="1">
    <source>
        <dbReference type="ARBA" id="ARBA00023015"/>
    </source>
</evidence>
<feature type="domain" description="HTH cro/C1-type" evidence="4">
    <location>
        <begin position="43"/>
        <end position="79"/>
    </location>
</feature>
<accession>A0A3P3XRD2</accession>
<dbReference type="EMBL" id="FWDO01000005">
    <property type="protein sequence ID" value="SLM18734.1"/>
    <property type="molecule type" value="Genomic_DNA"/>
</dbReference>
<reference evidence="5" key="1">
    <citation type="submission" date="2017-02" db="EMBL/GenBank/DDBJ databases">
        <authorList>
            <person name="Regsiter A."/>
            <person name="William W."/>
        </authorList>
    </citation>
    <scope>NUCLEOTIDE SEQUENCE</scope>
    <source>
        <strain evidence="5">BdmA 4</strain>
    </source>
</reference>
<evidence type="ECO:0000256" key="2">
    <source>
        <dbReference type="ARBA" id="ARBA00023125"/>
    </source>
</evidence>
<evidence type="ECO:0000313" key="5">
    <source>
        <dbReference type="EMBL" id="SLM18734.1"/>
    </source>
</evidence>
<name>A0A3P3XRD2_9SPIR</name>
<dbReference type="PROSITE" id="PS50943">
    <property type="entry name" value="HTH_CROC1"/>
    <property type="match status" value="1"/>
</dbReference>
<dbReference type="SMART" id="SM00530">
    <property type="entry name" value="HTH_XRE"/>
    <property type="match status" value="1"/>
</dbReference>
<keyword evidence="2" id="KW-0238">DNA-binding</keyword>
<keyword evidence="3" id="KW-0804">Transcription</keyword>
<dbReference type="GO" id="GO:0003677">
    <property type="term" value="F:DNA binding"/>
    <property type="evidence" value="ECO:0007669"/>
    <property type="project" value="UniProtKB-KW"/>
</dbReference>
<organism evidence="5">
    <name type="scientific">uncultured spirochete</name>
    <dbReference type="NCBI Taxonomy" id="156406"/>
    <lineage>
        <taxon>Bacteria</taxon>
        <taxon>Pseudomonadati</taxon>
        <taxon>Spirochaetota</taxon>
        <taxon>Spirochaetia</taxon>
        <taxon>Spirochaetales</taxon>
        <taxon>environmental samples</taxon>
    </lineage>
</organism>
<dbReference type="Gene3D" id="1.10.260.40">
    <property type="entry name" value="lambda repressor-like DNA-binding domains"/>
    <property type="match status" value="1"/>
</dbReference>
<dbReference type="InterPro" id="IPR001387">
    <property type="entry name" value="Cro/C1-type_HTH"/>
</dbReference>
<dbReference type="SUPFAM" id="SSF47413">
    <property type="entry name" value="lambda repressor-like DNA-binding domains"/>
    <property type="match status" value="1"/>
</dbReference>
<dbReference type="Pfam" id="PF01381">
    <property type="entry name" value="HTH_3"/>
    <property type="match status" value="1"/>
</dbReference>
<dbReference type="InterPro" id="IPR052359">
    <property type="entry name" value="HTH-type_reg/antitoxin"/>
</dbReference>
<gene>
    <name evidence="5" type="ORF">SPIRO4BDMA_50249</name>
</gene>
<dbReference type="CDD" id="cd00093">
    <property type="entry name" value="HTH_XRE"/>
    <property type="match status" value="1"/>
</dbReference>
<keyword evidence="1" id="KW-0805">Transcription regulation</keyword>
<dbReference type="PANTHER" id="PTHR36511:SF3">
    <property type="entry name" value="ANTITOXIN HIGA-2"/>
    <property type="match status" value="1"/>
</dbReference>
<dbReference type="InterPro" id="IPR010982">
    <property type="entry name" value="Lambda_DNA-bd_dom_sf"/>
</dbReference>
<evidence type="ECO:0000256" key="3">
    <source>
        <dbReference type="ARBA" id="ARBA00023163"/>
    </source>
</evidence>
<evidence type="ECO:0000259" key="4">
    <source>
        <dbReference type="PROSITE" id="PS50943"/>
    </source>
</evidence>
<proteinExistence type="predicted"/>
<dbReference type="PANTHER" id="PTHR36511">
    <property type="entry name" value="MERR FAMILY BACTERIAL REGULATORY PROTEIN"/>
    <property type="match status" value="1"/>
</dbReference>
<sequence>MSKSYDSIVRGLEEIKAHTEGEIQLKTTRVEIHLPPHCDASTVKELRKDLRLSQHAFAKVMGVSPKTVEAWESARNVPSGSSCRLIEMIRNDKTILKRQKIVVVS</sequence>
<dbReference type="AlphaFoldDB" id="A0A3P3XRD2"/>